<accession>A0A382MT30</accession>
<feature type="non-terminal residue" evidence="8">
    <location>
        <position position="378"/>
    </location>
</feature>
<name>A0A382MT30_9ZZZZ</name>
<feature type="transmembrane region" description="Helical" evidence="6">
    <location>
        <begin position="59"/>
        <end position="75"/>
    </location>
</feature>
<keyword evidence="4 6" id="KW-1133">Transmembrane helix</keyword>
<feature type="transmembrane region" description="Helical" evidence="6">
    <location>
        <begin position="277"/>
        <end position="297"/>
    </location>
</feature>
<sequence>GLIFGVYAFNYLWAPIIDRIQIPILTKKLGHRRGWIVLMQIAILLCLVVWSYINPTENLALLITVGLIIAIASATQDITVDALRIEQINENEGKSMAAGAAMAVVGWWTGYKLGGVIALFTAEYFEKMGVADYWQTTFLILGVVVILMNIGLMFVHEPIETDRQSKQKETDQMIEGKLGSSNIITNFIAWITGTIGGPIISFFKKNGFAIAVGILGFVFLFKIGEAFLGRMSIVFYKELGFSKGQIAIYSKTLGWITTVVFTLLGGIFAMRSGTVKTMFVAGILMALTNLLFAALYWTGKSEWLFAVAVIADDITAAFATVAFVAFISLLVDRTYTATQYALLASIGTAGRTTLASSSGALVDWLNGDWGTFFVMTTV</sequence>
<dbReference type="InterPro" id="IPR011701">
    <property type="entry name" value="MFS"/>
</dbReference>
<dbReference type="GO" id="GO:0022857">
    <property type="term" value="F:transmembrane transporter activity"/>
    <property type="evidence" value="ECO:0007669"/>
    <property type="project" value="InterPro"/>
</dbReference>
<evidence type="ECO:0000259" key="7">
    <source>
        <dbReference type="PROSITE" id="PS50850"/>
    </source>
</evidence>
<feature type="transmembrane region" description="Helical" evidence="6">
    <location>
        <begin position="208"/>
        <end position="228"/>
    </location>
</feature>
<evidence type="ECO:0000256" key="2">
    <source>
        <dbReference type="ARBA" id="ARBA00022448"/>
    </source>
</evidence>
<comment type="subcellular location">
    <subcellularLocation>
        <location evidence="1">Membrane</location>
        <topology evidence="1">Multi-pass membrane protein</topology>
    </subcellularLocation>
</comment>
<keyword evidence="3 6" id="KW-0812">Transmembrane</keyword>
<evidence type="ECO:0000256" key="5">
    <source>
        <dbReference type="ARBA" id="ARBA00023136"/>
    </source>
</evidence>
<evidence type="ECO:0000256" key="6">
    <source>
        <dbReference type="SAM" id="Phobius"/>
    </source>
</evidence>
<feature type="transmembrane region" description="Helical" evidence="6">
    <location>
        <begin position="35"/>
        <end position="53"/>
    </location>
</feature>
<dbReference type="InterPro" id="IPR020846">
    <property type="entry name" value="MFS_dom"/>
</dbReference>
<evidence type="ECO:0000313" key="8">
    <source>
        <dbReference type="EMBL" id="SVC51710.1"/>
    </source>
</evidence>
<dbReference type="InterPro" id="IPR004752">
    <property type="entry name" value="AmpG_permease/AT-1"/>
</dbReference>
<feature type="transmembrane region" description="Helical" evidence="6">
    <location>
        <begin position="248"/>
        <end position="270"/>
    </location>
</feature>
<feature type="transmembrane region" description="Helical" evidence="6">
    <location>
        <begin position="96"/>
        <end position="121"/>
    </location>
</feature>
<evidence type="ECO:0000256" key="4">
    <source>
        <dbReference type="ARBA" id="ARBA00022989"/>
    </source>
</evidence>
<dbReference type="InterPro" id="IPR036259">
    <property type="entry name" value="MFS_trans_sf"/>
</dbReference>
<protein>
    <recommendedName>
        <fullName evidence="7">Major facilitator superfamily (MFS) profile domain-containing protein</fullName>
    </recommendedName>
</protein>
<proteinExistence type="predicted"/>
<dbReference type="GO" id="GO:0016020">
    <property type="term" value="C:membrane"/>
    <property type="evidence" value="ECO:0007669"/>
    <property type="project" value="UniProtKB-SubCell"/>
</dbReference>
<reference evidence="8" key="1">
    <citation type="submission" date="2018-05" db="EMBL/GenBank/DDBJ databases">
        <authorList>
            <person name="Lanie J.A."/>
            <person name="Ng W.-L."/>
            <person name="Kazmierczak K.M."/>
            <person name="Andrzejewski T.M."/>
            <person name="Davidsen T.M."/>
            <person name="Wayne K.J."/>
            <person name="Tettelin H."/>
            <person name="Glass J.I."/>
            <person name="Rusch D."/>
            <person name="Podicherti R."/>
            <person name="Tsui H.-C.T."/>
            <person name="Winkler M.E."/>
        </authorList>
    </citation>
    <scope>NUCLEOTIDE SEQUENCE</scope>
</reference>
<keyword evidence="2" id="KW-0813">Transport</keyword>
<dbReference type="Pfam" id="PF07690">
    <property type="entry name" value="MFS_1"/>
    <property type="match status" value="1"/>
</dbReference>
<dbReference type="PANTHER" id="PTHR12778:SF10">
    <property type="entry name" value="MAJOR FACILITATOR SUPERFAMILY DOMAIN-CONTAINING PROTEIN 3"/>
    <property type="match status" value="1"/>
</dbReference>
<organism evidence="8">
    <name type="scientific">marine metagenome</name>
    <dbReference type="NCBI Taxonomy" id="408172"/>
    <lineage>
        <taxon>unclassified sequences</taxon>
        <taxon>metagenomes</taxon>
        <taxon>ecological metagenomes</taxon>
    </lineage>
</organism>
<dbReference type="SUPFAM" id="SSF103473">
    <property type="entry name" value="MFS general substrate transporter"/>
    <property type="match status" value="1"/>
</dbReference>
<feature type="transmembrane region" description="Helical" evidence="6">
    <location>
        <begin position="303"/>
        <end position="331"/>
    </location>
</feature>
<dbReference type="AlphaFoldDB" id="A0A382MT30"/>
<feature type="non-terminal residue" evidence="8">
    <location>
        <position position="1"/>
    </location>
</feature>
<dbReference type="Gene3D" id="1.20.1250.20">
    <property type="entry name" value="MFS general substrate transporter like domains"/>
    <property type="match status" value="2"/>
</dbReference>
<gene>
    <name evidence="8" type="ORF">METZ01_LOCUS304564</name>
</gene>
<dbReference type="PANTHER" id="PTHR12778">
    <property type="entry name" value="SOLUTE CARRIER FAMILY 33 ACETYL-COA TRANSPORTER -RELATED"/>
    <property type="match status" value="1"/>
</dbReference>
<feature type="transmembrane region" description="Helical" evidence="6">
    <location>
        <begin position="133"/>
        <end position="155"/>
    </location>
</feature>
<dbReference type="PROSITE" id="PS50850">
    <property type="entry name" value="MFS"/>
    <property type="match status" value="1"/>
</dbReference>
<keyword evidence="5 6" id="KW-0472">Membrane</keyword>
<evidence type="ECO:0000256" key="1">
    <source>
        <dbReference type="ARBA" id="ARBA00004141"/>
    </source>
</evidence>
<feature type="domain" description="Major facilitator superfamily (MFS) profile" evidence="7">
    <location>
        <begin position="1"/>
        <end position="378"/>
    </location>
</feature>
<evidence type="ECO:0000256" key="3">
    <source>
        <dbReference type="ARBA" id="ARBA00022692"/>
    </source>
</evidence>
<dbReference type="EMBL" id="UINC01095542">
    <property type="protein sequence ID" value="SVC51710.1"/>
    <property type="molecule type" value="Genomic_DNA"/>
</dbReference>